<evidence type="ECO:0008006" key="3">
    <source>
        <dbReference type="Google" id="ProtNLM"/>
    </source>
</evidence>
<gene>
    <name evidence="1" type="ORF">PCOR1329_LOCUS81192</name>
</gene>
<dbReference type="Proteomes" id="UP001189429">
    <property type="component" value="Unassembled WGS sequence"/>
</dbReference>
<accession>A0ABN9XZV7</accession>
<evidence type="ECO:0000313" key="2">
    <source>
        <dbReference type="Proteomes" id="UP001189429"/>
    </source>
</evidence>
<comment type="caution">
    <text evidence="1">The sequence shown here is derived from an EMBL/GenBank/DDBJ whole genome shotgun (WGS) entry which is preliminary data.</text>
</comment>
<organism evidence="1 2">
    <name type="scientific">Prorocentrum cordatum</name>
    <dbReference type="NCBI Taxonomy" id="2364126"/>
    <lineage>
        <taxon>Eukaryota</taxon>
        <taxon>Sar</taxon>
        <taxon>Alveolata</taxon>
        <taxon>Dinophyceae</taxon>
        <taxon>Prorocentrales</taxon>
        <taxon>Prorocentraceae</taxon>
        <taxon>Prorocentrum</taxon>
    </lineage>
</organism>
<protein>
    <recommendedName>
        <fullName evidence="3">RNA-directed DNA polymerase</fullName>
    </recommendedName>
</protein>
<sequence length="845" mass="94212">MARRGIRSALQRAVRPREEALRAVGRIWGFARATLLALNRNAALAAISLLRQKLRDLEAEVQAGGFARRLASGRNVANLVQAMERRLFSSRVVTDEPGQMTSSPGLFAYYEGRPVMILKCFTRHRVLMAHVIPVETDRADAASHVAYLRRVFTCKQVAFARYASTAAPTCSLHDVADRSLTAEPLRITPAALEEHLRFQESAGRPHCAGPRSDVQTVGFVLDLPRPIPFDARGYRRSTCRHDPSCAALRDMTHHQTDADMQRMFPGVLVYKKGPRSAIYMTKRFLVHLVLSFYDVLNARATRRKLCELYAANSLASESALAWSATALPRCRALRGILLKALGSFLAVPVRHVRRRLHIYSGQIIRGDGNFDLAKRIGRKSGEGPFANIDYAVVLAWCGIDGCLLKPVAPAESEAWEDLCPDLGDVVTCLRGDRLRRGLSLREAAPVCRSTGMYGKHKALTEAYYHEMYSDLVSEVTAPTPKGDADGAPVQECAAPPTLAVGEPVHDVTNVRKAASPASNDCSDFIIDWADMVARLSEKSAAEAEGASGPVRGGLRDPAEGLLREAILHPAALVRRSVASADQDTLAEVRSFLAEARLDRSPLWRRMFNARPPRGTLQRICRRLGTRLHPTLQRRNYVDQKEFRREARAIKRWHKPGRKLTRRRAGMLRSRRAVLRGGRARGLRTVWTQKVQLHYRRFLQPKRQEGLWRWREVALALHAAGIPVHSGAIPVERLWASMLDMFLSSARLMSRAWFDVLAALALLRCNYRHFHVRLLRTWAEADSLLAERVDNLSTAAHALSMWAEPEEDSADALPDKVREIHAATCALRPLFKPFSEDVAPVAAAPG</sequence>
<reference evidence="1" key="1">
    <citation type="submission" date="2023-10" db="EMBL/GenBank/DDBJ databases">
        <authorList>
            <person name="Chen Y."/>
            <person name="Shah S."/>
            <person name="Dougan E. K."/>
            <person name="Thang M."/>
            <person name="Chan C."/>
        </authorList>
    </citation>
    <scope>NUCLEOTIDE SEQUENCE [LARGE SCALE GENOMIC DNA]</scope>
</reference>
<evidence type="ECO:0000313" key="1">
    <source>
        <dbReference type="EMBL" id="CAK0905498.1"/>
    </source>
</evidence>
<name>A0ABN9XZV7_9DINO</name>
<keyword evidence="2" id="KW-1185">Reference proteome</keyword>
<proteinExistence type="predicted"/>
<dbReference type="EMBL" id="CAUYUJ010021570">
    <property type="protein sequence ID" value="CAK0905498.1"/>
    <property type="molecule type" value="Genomic_DNA"/>
</dbReference>